<sequence>MNTIVRTSLPLITDCKEHVFPLTTNVKEHSFRTDTDQCKEHSSHCITQCTVTFLPIRPTMYRDILPTESTNVRGIHPTGSPM</sequence>
<comment type="caution">
    <text evidence="1">The sequence shown here is derived from an EMBL/GenBank/DDBJ whole genome shotgun (WGS) entry which is preliminary data.</text>
</comment>
<name>A0ABN9DWJ5_9NEOB</name>
<evidence type="ECO:0000313" key="2">
    <source>
        <dbReference type="Proteomes" id="UP001162483"/>
    </source>
</evidence>
<dbReference type="Proteomes" id="UP001162483">
    <property type="component" value="Unassembled WGS sequence"/>
</dbReference>
<accession>A0ABN9DWJ5</accession>
<organism evidence="1 2">
    <name type="scientific">Staurois parvus</name>
    <dbReference type="NCBI Taxonomy" id="386267"/>
    <lineage>
        <taxon>Eukaryota</taxon>
        <taxon>Metazoa</taxon>
        <taxon>Chordata</taxon>
        <taxon>Craniata</taxon>
        <taxon>Vertebrata</taxon>
        <taxon>Euteleostomi</taxon>
        <taxon>Amphibia</taxon>
        <taxon>Batrachia</taxon>
        <taxon>Anura</taxon>
        <taxon>Neobatrachia</taxon>
        <taxon>Ranoidea</taxon>
        <taxon>Ranidae</taxon>
        <taxon>Staurois</taxon>
    </lineage>
</organism>
<protein>
    <submittedName>
        <fullName evidence="1">Uncharacterized protein</fullName>
    </submittedName>
</protein>
<gene>
    <name evidence="1" type="ORF">SPARVUS_LOCUS8607605</name>
</gene>
<reference evidence="1" key="1">
    <citation type="submission" date="2023-05" db="EMBL/GenBank/DDBJ databases">
        <authorList>
            <person name="Stuckert A."/>
        </authorList>
    </citation>
    <scope>NUCLEOTIDE SEQUENCE</scope>
</reference>
<proteinExistence type="predicted"/>
<evidence type="ECO:0000313" key="1">
    <source>
        <dbReference type="EMBL" id="CAI9576995.1"/>
    </source>
</evidence>
<dbReference type="EMBL" id="CATNWA010014881">
    <property type="protein sequence ID" value="CAI9576995.1"/>
    <property type="molecule type" value="Genomic_DNA"/>
</dbReference>
<keyword evidence="2" id="KW-1185">Reference proteome</keyword>